<evidence type="ECO:0000313" key="11">
    <source>
        <dbReference type="EMBL" id="DAG05795.1"/>
    </source>
</evidence>
<keyword evidence="6" id="KW-0067">ATP-binding</keyword>
<dbReference type="SMART" id="SM00387">
    <property type="entry name" value="HATPase_c"/>
    <property type="match status" value="1"/>
</dbReference>
<dbReference type="InterPro" id="IPR000565">
    <property type="entry name" value="Topo_IIA_B"/>
</dbReference>
<proteinExistence type="inferred from homology"/>
<evidence type="ECO:0000256" key="9">
    <source>
        <dbReference type="ARBA" id="ARBA00023235"/>
    </source>
</evidence>
<dbReference type="GO" id="GO:0003677">
    <property type="term" value="F:DNA binding"/>
    <property type="evidence" value="ECO:0007669"/>
    <property type="project" value="UniProtKB-KW"/>
</dbReference>
<dbReference type="SMART" id="SM00433">
    <property type="entry name" value="TOP2c"/>
    <property type="match status" value="1"/>
</dbReference>
<dbReference type="Gene3D" id="3.30.565.10">
    <property type="entry name" value="Histidine kinase-like ATPase, C-terminal domain"/>
    <property type="match status" value="1"/>
</dbReference>
<evidence type="ECO:0000259" key="10">
    <source>
        <dbReference type="SMART" id="SM00387"/>
    </source>
</evidence>
<dbReference type="InterPro" id="IPR020568">
    <property type="entry name" value="Ribosomal_Su5_D2-typ_SF"/>
</dbReference>
<evidence type="ECO:0000256" key="4">
    <source>
        <dbReference type="ARBA" id="ARBA00012895"/>
    </source>
</evidence>
<protein>
    <recommendedName>
        <fullName evidence="4">DNA topoisomerase (ATP-hydrolyzing)</fullName>
        <ecNumber evidence="4">5.6.2.2</ecNumber>
    </recommendedName>
</protein>
<feature type="domain" description="Histidine kinase/HSP90-like ATPase" evidence="10">
    <location>
        <begin position="31"/>
        <end position="178"/>
    </location>
</feature>
<comment type="cofactor">
    <cofactor evidence="2">
        <name>Mg(2+)</name>
        <dbReference type="ChEBI" id="CHEBI:18420"/>
    </cofactor>
</comment>
<dbReference type="GO" id="GO:0003918">
    <property type="term" value="F:DNA topoisomerase type II (double strand cut, ATP-hydrolyzing) activity"/>
    <property type="evidence" value="ECO:0007669"/>
    <property type="project" value="UniProtKB-EC"/>
</dbReference>
<dbReference type="InterPro" id="IPR036890">
    <property type="entry name" value="HATPase_C_sf"/>
</dbReference>
<dbReference type="GO" id="GO:0006265">
    <property type="term" value="P:DNA topological change"/>
    <property type="evidence" value="ECO:0007669"/>
    <property type="project" value="InterPro"/>
</dbReference>
<dbReference type="InterPro" id="IPR001241">
    <property type="entry name" value="Topo_IIA"/>
</dbReference>
<dbReference type="PANTHER" id="PTHR45866:SF1">
    <property type="entry name" value="DNA GYRASE SUBUNIT B, MITOCHONDRIAL"/>
    <property type="match status" value="1"/>
</dbReference>
<evidence type="ECO:0000256" key="3">
    <source>
        <dbReference type="ARBA" id="ARBA00010708"/>
    </source>
</evidence>
<dbReference type="PRINTS" id="PR01159">
    <property type="entry name" value="DNAGYRASEB"/>
</dbReference>
<keyword evidence="7" id="KW-0799">Topoisomerase</keyword>
<dbReference type="InterPro" id="IPR003594">
    <property type="entry name" value="HATPase_dom"/>
</dbReference>
<organism evidence="11">
    <name type="scientific">Myoviridae sp. ctkfK18</name>
    <dbReference type="NCBI Taxonomy" id="2825165"/>
    <lineage>
        <taxon>Viruses</taxon>
        <taxon>Duplodnaviria</taxon>
        <taxon>Heunggongvirae</taxon>
        <taxon>Uroviricota</taxon>
        <taxon>Caudoviricetes</taxon>
    </lineage>
</organism>
<dbReference type="SUPFAM" id="SSF55874">
    <property type="entry name" value="ATPase domain of HSP90 chaperone/DNA topoisomerase II/histidine kinase"/>
    <property type="match status" value="1"/>
</dbReference>
<name>A0A8S5VGQ0_9CAUD</name>
<evidence type="ECO:0000256" key="6">
    <source>
        <dbReference type="ARBA" id="ARBA00022840"/>
    </source>
</evidence>
<accession>A0A8S5VGQ0</accession>
<dbReference type="InterPro" id="IPR013506">
    <property type="entry name" value="Topo_IIA_bsu_dom2"/>
</dbReference>
<dbReference type="Gene3D" id="3.30.230.10">
    <property type="match status" value="1"/>
</dbReference>
<dbReference type="Pfam" id="PF00204">
    <property type="entry name" value="DNA_gyraseB"/>
    <property type="match status" value="1"/>
</dbReference>
<evidence type="ECO:0000256" key="7">
    <source>
        <dbReference type="ARBA" id="ARBA00023029"/>
    </source>
</evidence>
<comment type="similarity">
    <text evidence="3">Belongs to the type II topoisomerase GyrB family.</text>
</comment>
<dbReference type="EC" id="5.6.2.2" evidence="4"/>
<dbReference type="SUPFAM" id="SSF54211">
    <property type="entry name" value="Ribosomal protein S5 domain 2-like"/>
    <property type="match status" value="1"/>
</dbReference>
<keyword evidence="5" id="KW-0547">Nucleotide-binding</keyword>
<dbReference type="Pfam" id="PF02518">
    <property type="entry name" value="HATPase_c"/>
    <property type="match status" value="1"/>
</dbReference>
<dbReference type="PRINTS" id="PR00418">
    <property type="entry name" value="TPI2FAMILY"/>
</dbReference>
<dbReference type="PANTHER" id="PTHR45866">
    <property type="entry name" value="DNA GYRASE/TOPOISOMERASE SUBUNIT B"/>
    <property type="match status" value="1"/>
</dbReference>
<evidence type="ECO:0000256" key="8">
    <source>
        <dbReference type="ARBA" id="ARBA00023125"/>
    </source>
</evidence>
<dbReference type="EMBL" id="BK016265">
    <property type="protein sequence ID" value="DAG05795.1"/>
    <property type="molecule type" value="Genomic_DNA"/>
</dbReference>
<keyword evidence="9" id="KW-0413">Isomerase</keyword>
<reference evidence="11" key="1">
    <citation type="journal article" date="2021" name="Proc. Natl. Acad. Sci. U.S.A.">
        <title>A Catalog of Tens of Thousands of Viruses from Human Metagenomes Reveals Hidden Associations with Chronic Diseases.</title>
        <authorList>
            <person name="Tisza M.J."/>
            <person name="Buck C.B."/>
        </authorList>
    </citation>
    <scope>NUCLEOTIDE SEQUENCE</scope>
    <source>
        <strain evidence="11">CtkfK18</strain>
    </source>
</reference>
<dbReference type="GO" id="GO:0005524">
    <property type="term" value="F:ATP binding"/>
    <property type="evidence" value="ECO:0007669"/>
    <property type="project" value="UniProtKB-KW"/>
</dbReference>
<dbReference type="InterPro" id="IPR014721">
    <property type="entry name" value="Ribsml_uS5_D2-typ_fold_subgr"/>
</dbReference>
<comment type="catalytic activity">
    <reaction evidence="1">
        <text>ATP-dependent breakage, passage and rejoining of double-stranded DNA.</text>
        <dbReference type="EC" id="5.6.2.2"/>
    </reaction>
</comment>
<keyword evidence="8" id="KW-0238">DNA-binding</keyword>
<sequence length="432" mass="48669">MSEKQYTSENIKVFEDLQGIRHRPNMYIGNTLENGLIQCLTEVFVNSIDEVGSGHGDVVKIKLLNPIGFELSDNGRGIPIDPYQNTGIPTVTILFTKPHSGGKMEANVNYKNAIGQNGIGCKIINALSEKTTVEITRNNEVYQQTFSRGYETSKLTKINKVPEYPSGTKITWIPDSQIFKEVIEYNYNKVKDMVQTQAYLNPGNKFILSDERTNKKEEIKSENGLLDMMKARLGDDKPLFKPIHIIAENDKYFIEAIFTYTDNSYEDMISYVNSAHMPEGGSHVQAFRGGFTRAINDISRQNGFLKDKDSNIGGNELREGLSCIISFKMNEPPFENQTKTKLSAPDIIPFVQEIVYNKLIAWASDKPKETKVLVDRILLTRRIKEASKKAREMVLGTKAAKKSNLTLTDSKLAHCVSKKPEECELYIVEGGQ</sequence>
<evidence type="ECO:0000256" key="2">
    <source>
        <dbReference type="ARBA" id="ARBA00001946"/>
    </source>
</evidence>
<evidence type="ECO:0000256" key="1">
    <source>
        <dbReference type="ARBA" id="ARBA00000185"/>
    </source>
</evidence>
<evidence type="ECO:0000256" key="5">
    <source>
        <dbReference type="ARBA" id="ARBA00022741"/>
    </source>
</evidence>